<dbReference type="Proteomes" id="UP000831534">
    <property type="component" value="Chromosome"/>
</dbReference>
<evidence type="ECO:0000313" key="1">
    <source>
        <dbReference type="EMBL" id="UOP05312.2"/>
    </source>
</evidence>
<proteinExistence type="predicted"/>
<name>A0A8T9MYQ0_9NEIS</name>
<reference evidence="1" key="2">
    <citation type="submission" date="2024-09" db="EMBL/GenBank/DDBJ databases">
        <authorList>
            <person name="Veyrier F.J."/>
        </authorList>
    </citation>
    <scope>NUCLEOTIDE SEQUENCE</scope>
    <source>
        <strain evidence="1">17694</strain>
    </source>
</reference>
<organism evidence="1 2">
    <name type="scientific">Conchiformibius kuhniae</name>
    <dbReference type="NCBI Taxonomy" id="211502"/>
    <lineage>
        <taxon>Bacteria</taxon>
        <taxon>Pseudomonadati</taxon>
        <taxon>Pseudomonadota</taxon>
        <taxon>Betaproteobacteria</taxon>
        <taxon>Neisseriales</taxon>
        <taxon>Neisseriaceae</taxon>
        <taxon>Conchiformibius</taxon>
    </lineage>
</organism>
<dbReference type="AlphaFoldDB" id="A0A8T9MYQ0"/>
<keyword evidence="2" id="KW-1185">Reference proteome</keyword>
<sequence>MMCQDGIAIRQKISRNSRDTVTLKFTHAEQYEQSDCTGAVKQSIGTKEFLEKMGLQKGNFNYKLKINDLKNKGNAFTAPVTVFSSVQAKMKTEDKNLNIEGEGTSEGVLHIQADGSEFEMEMGNSRMKLIRAK</sequence>
<dbReference type="EMBL" id="CP091521">
    <property type="protein sequence ID" value="UOP05312.2"/>
    <property type="molecule type" value="Genomic_DNA"/>
</dbReference>
<gene>
    <name evidence="1" type="ORF">LVJ77_03685</name>
</gene>
<reference evidence="1" key="1">
    <citation type="journal article" date="2022" name="Res Sq">
        <title>Evolution of multicellular longitudinally dividing oral cavity symbionts (Neisseriaceae).</title>
        <authorList>
            <person name="Nyongesa S."/>
            <person name="Weber P."/>
            <person name="Bernet E."/>
            <person name="Pullido F."/>
            <person name="Nieckarz M."/>
            <person name="Delaby M."/>
            <person name="Nieves C."/>
            <person name="Viehboeck T."/>
            <person name="Krause N."/>
            <person name="Rivera-Millot A."/>
            <person name="Nakamura A."/>
            <person name="Vischer N."/>
            <person name="VanNieuwenhze M."/>
            <person name="Brun Y."/>
            <person name="Cava F."/>
            <person name="Bulgheresi S."/>
            <person name="Veyrier F."/>
        </authorList>
    </citation>
    <scope>NUCLEOTIDE SEQUENCE</scope>
    <source>
        <strain evidence="1">17694</strain>
    </source>
</reference>
<dbReference type="KEGG" id="ckh:LVJ77_03685"/>
<accession>A0A8T9MYQ0</accession>
<protein>
    <submittedName>
        <fullName evidence="1">Uncharacterized protein</fullName>
    </submittedName>
</protein>
<evidence type="ECO:0000313" key="2">
    <source>
        <dbReference type="Proteomes" id="UP000831534"/>
    </source>
</evidence>
<dbReference type="RefSeq" id="WP_156900739.1">
    <property type="nucleotide sequence ID" value="NZ_CP091521.1"/>
</dbReference>